<protein>
    <submittedName>
        <fullName evidence="1">Uncharacterized protein</fullName>
    </submittedName>
</protein>
<dbReference type="EMBL" id="CM055733">
    <property type="protein sequence ID" value="KAJ8010917.1"/>
    <property type="molecule type" value="Genomic_DNA"/>
</dbReference>
<sequence>MRVVILALTLALVASQHVNLAPEFAAGKTHVYKYEALILGGLPEEGLARAGVKIISKVLISAVADKTYLLKLEDPEILEYSGFWPKASFVPAPKLTSALAEQLRTPIKFEYTNGVVGKLSAPAEVSETVLNIHRGILNILQLNIKKTQNVYELQEAGSQGVCKTHYVIGEDTRAERIHLTKTKDLNNCQERIMKDFGLAYTEKCVECQQRGRALRGAASYNYIMKPTPSGALIMEATVAELHQFAPFNEMTEAAQMEAKQTLTFIEIKQSPTAPIKAQYLQRGSIQYELSTEILQSPLELLKITNPQAQAVEVLNHLITSNAAEVHEDAPLKFLQLIHILRRASFENIEAIWTQFKAKPAYRMWILDAVPSIGSPVAVRFIKERFLAGDITVPETAQALVAAVHMVSADRETVKIFESLVFHDKIQKLPVLREIVMLGYGTQVNKYCVAFPNCPAELVKPIHDLAVEAAAKDNFEELSRALKVLGNAGHPASIKPITKLLPVVGTAADKLPLKVQEDAILALRNIAKRDPKMVQDLAVQLFMDKNLHPELRMLACVVLFETKPPMGLVTTLANILRTEENLQVASFTYSHMKSLTRSTAPDYAPVAAACNVAVKILSNKFERLGYRYSKAMHLDAYYSPLRVGAAATAWYINDAATILPKSFVAKARSYFAGAAADVLEVGVRTEGIQEAL</sequence>
<keyword evidence="2" id="KW-1185">Reference proteome</keyword>
<evidence type="ECO:0000313" key="2">
    <source>
        <dbReference type="Proteomes" id="UP001157502"/>
    </source>
</evidence>
<comment type="caution">
    <text evidence="1">The sequence shown here is derived from an EMBL/GenBank/DDBJ whole genome shotgun (WGS) entry which is preliminary data.</text>
</comment>
<proteinExistence type="predicted"/>
<dbReference type="Proteomes" id="UP001157502">
    <property type="component" value="Chromosome 6"/>
</dbReference>
<organism evidence="1 2">
    <name type="scientific">Dallia pectoralis</name>
    <name type="common">Alaska blackfish</name>
    <dbReference type="NCBI Taxonomy" id="75939"/>
    <lineage>
        <taxon>Eukaryota</taxon>
        <taxon>Metazoa</taxon>
        <taxon>Chordata</taxon>
        <taxon>Craniata</taxon>
        <taxon>Vertebrata</taxon>
        <taxon>Euteleostomi</taxon>
        <taxon>Actinopterygii</taxon>
        <taxon>Neopterygii</taxon>
        <taxon>Teleostei</taxon>
        <taxon>Protacanthopterygii</taxon>
        <taxon>Esociformes</taxon>
        <taxon>Umbridae</taxon>
        <taxon>Dallia</taxon>
    </lineage>
</organism>
<name>A0ACC2H5A2_DALPE</name>
<accession>A0ACC2H5A2</accession>
<gene>
    <name evidence="1" type="ORF">DPEC_G00080130</name>
</gene>
<evidence type="ECO:0000313" key="1">
    <source>
        <dbReference type="EMBL" id="KAJ8010917.1"/>
    </source>
</evidence>
<reference evidence="1" key="1">
    <citation type="submission" date="2021-05" db="EMBL/GenBank/DDBJ databases">
        <authorList>
            <person name="Pan Q."/>
            <person name="Jouanno E."/>
            <person name="Zahm M."/>
            <person name="Klopp C."/>
            <person name="Cabau C."/>
            <person name="Louis A."/>
            <person name="Berthelot C."/>
            <person name="Parey E."/>
            <person name="Roest Crollius H."/>
            <person name="Montfort J."/>
            <person name="Robinson-Rechavi M."/>
            <person name="Bouchez O."/>
            <person name="Lampietro C."/>
            <person name="Lopez Roques C."/>
            <person name="Donnadieu C."/>
            <person name="Postlethwait J."/>
            <person name="Bobe J."/>
            <person name="Dillon D."/>
            <person name="Chandos A."/>
            <person name="von Hippel F."/>
            <person name="Guiguen Y."/>
        </authorList>
    </citation>
    <scope>NUCLEOTIDE SEQUENCE</scope>
    <source>
        <strain evidence="1">YG-Jan2019</strain>
    </source>
</reference>